<dbReference type="AlphaFoldDB" id="A0A8B6CEU2"/>
<dbReference type="OrthoDB" id="6065195at2759"/>
<name>A0A8B6CEU2_MYTGA</name>
<evidence type="ECO:0000313" key="1">
    <source>
        <dbReference type="EMBL" id="VDI04151.1"/>
    </source>
</evidence>
<protein>
    <submittedName>
        <fullName evidence="1">Uncharacterized protein</fullName>
    </submittedName>
</protein>
<evidence type="ECO:0000313" key="2">
    <source>
        <dbReference type="Proteomes" id="UP000596742"/>
    </source>
</evidence>
<proteinExistence type="predicted"/>
<organism evidence="1 2">
    <name type="scientific">Mytilus galloprovincialis</name>
    <name type="common">Mediterranean mussel</name>
    <dbReference type="NCBI Taxonomy" id="29158"/>
    <lineage>
        <taxon>Eukaryota</taxon>
        <taxon>Metazoa</taxon>
        <taxon>Spiralia</taxon>
        <taxon>Lophotrochozoa</taxon>
        <taxon>Mollusca</taxon>
        <taxon>Bivalvia</taxon>
        <taxon>Autobranchia</taxon>
        <taxon>Pteriomorphia</taxon>
        <taxon>Mytilida</taxon>
        <taxon>Mytiloidea</taxon>
        <taxon>Mytilidae</taxon>
        <taxon>Mytilinae</taxon>
        <taxon>Mytilus</taxon>
    </lineage>
</organism>
<accession>A0A8B6CEU2</accession>
<dbReference type="EMBL" id="UYJE01001686">
    <property type="protein sequence ID" value="VDI04151.1"/>
    <property type="molecule type" value="Genomic_DNA"/>
</dbReference>
<reference evidence="1" key="1">
    <citation type="submission" date="2018-11" db="EMBL/GenBank/DDBJ databases">
        <authorList>
            <person name="Alioto T."/>
            <person name="Alioto T."/>
        </authorList>
    </citation>
    <scope>NUCLEOTIDE SEQUENCE</scope>
</reference>
<keyword evidence="2" id="KW-1185">Reference proteome</keyword>
<sequence length="119" mass="13609">MHYTKVMKLAEIITIFSVVFLVTIATGNGAPQWRPQGRFGKRLDQRFPSSWQLVFAGNGDKSIDMFPVIEGQQTQQESASDEQSIDLLHKLCVESTIPGLYRCYRRKREAFPRGLTDEE</sequence>
<gene>
    <name evidence="1" type="ORF">MGAL_10B012667</name>
</gene>
<dbReference type="Proteomes" id="UP000596742">
    <property type="component" value="Unassembled WGS sequence"/>
</dbReference>
<comment type="caution">
    <text evidence="1">The sequence shown here is derived from an EMBL/GenBank/DDBJ whole genome shotgun (WGS) entry which is preliminary data.</text>
</comment>